<keyword evidence="3" id="KW-1185">Reference proteome</keyword>
<evidence type="ECO:0000313" key="3">
    <source>
        <dbReference type="Proteomes" id="UP000707731"/>
    </source>
</evidence>
<dbReference type="EMBL" id="JADLQN010000001">
    <property type="protein sequence ID" value="MBF6355436.1"/>
    <property type="molecule type" value="Genomic_DNA"/>
</dbReference>
<dbReference type="Proteomes" id="UP000707731">
    <property type="component" value="Unassembled WGS sequence"/>
</dbReference>
<evidence type="ECO:0000256" key="1">
    <source>
        <dbReference type="SAM" id="SignalP"/>
    </source>
</evidence>
<accession>A0ABS0DAJ6</accession>
<feature type="signal peptide" evidence="1">
    <location>
        <begin position="1"/>
        <end position="26"/>
    </location>
</feature>
<feature type="chain" id="PRO_5045441640" description="Secreted protein" evidence="1">
    <location>
        <begin position="27"/>
        <end position="101"/>
    </location>
</feature>
<keyword evidence="1" id="KW-0732">Signal</keyword>
<gene>
    <name evidence="2" type="ORF">IU449_12930</name>
</gene>
<evidence type="ECO:0008006" key="4">
    <source>
        <dbReference type="Google" id="ProtNLM"/>
    </source>
</evidence>
<protein>
    <recommendedName>
        <fullName evidence="4">Secreted protein</fullName>
    </recommendedName>
</protein>
<organism evidence="2 3">
    <name type="scientific">Nocardia higoensis</name>
    <dbReference type="NCBI Taxonomy" id="228599"/>
    <lineage>
        <taxon>Bacteria</taxon>
        <taxon>Bacillati</taxon>
        <taxon>Actinomycetota</taxon>
        <taxon>Actinomycetes</taxon>
        <taxon>Mycobacteriales</taxon>
        <taxon>Nocardiaceae</taxon>
        <taxon>Nocardia</taxon>
    </lineage>
</organism>
<comment type="caution">
    <text evidence="2">The sequence shown here is derived from an EMBL/GenBank/DDBJ whole genome shotgun (WGS) entry which is preliminary data.</text>
</comment>
<evidence type="ECO:0000313" key="2">
    <source>
        <dbReference type="EMBL" id="MBF6355436.1"/>
    </source>
</evidence>
<dbReference type="RefSeq" id="WP_195002025.1">
    <property type="nucleotide sequence ID" value="NZ_JADLQN010000001.1"/>
</dbReference>
<name>A0ABS0DAJ6_9NOCA</name>
<reference evidence="2 3" key="1">
    <citation type="submission" date="2020-10" db="EMBL/GenBank/DDBJ databases">
        <title>Identification of Nocardia species via Next-generation sequencing and recognition of intraspecies genetic diversity.</title>
        <authorList>
            <person name="Li P."/>
            <person name="Li P."/>
            <person name="Lu B."/>
        </authorList>
    </citation>
    <scope>NUCLEOTIDE SEQUENCE [LARGE SCALE GENOMIC DNA]</scope>
    <source>
        <strain evidence="2 3">BJ06-0143</strain>
    </source>
</reference>
<proteinExistence type="predicted"/>
<sequence length="101" mass="9796">MRRTLTSLAAAAITFSAVMGAGQATAAPGLPLEPLTGTAVQELGDTAGGSGSGFLPIEIPQVGPEAGSAAYGAYSVLFLIMSTLSTLSAGPQGPCEPGLCG</sequence>